<feature type="region of interest" description="Disordered" evidence="4">
    <location>
        <begin position="149"/>
        <end position="171"/>
    </location>
</feature>
<keyword evidence="2" id="KW-0597">Phosphoprotein</keyword>
<dbReference type="OMA" id="HPVICHG"/>
<organism evidence="5 6">
    <name type="scientific">Anabas testudineus</name>
    <name type="common">Climbing perch</name>
    <name type="synonym">Anthias testudineus</name>
    <dbReference type="NCBI Taxonomy" id="64144"/>
    <lineage>
        <taxon>Eukaryota</taxon>
        <taxon>Metazoa</taxon>
        <taxon>Chordata</taxon>
        <taxon>Craniata</taxon>
        <taxon>Vertebrata</taxon>
        <taxon>Euteleostomi</taxon>
        <taxon>Actinopterygii</taxon>
        <taxon>Neopterygii</taxon>
        <taxon>Teleostei</taxon>
        <taxon>Neoteleostei</taxon>
        <taxon>Acanthomorphata</taxon>
        <taxon>Anabantaria</taxon>
        <taxon>Anabantiformes</taxon>
        <taxon>Anabantoidei</taxon>
        <taxon>Anabantidae</taxon>
        <taxon>Anabas</taxon>
    </lineage>
</organism>
<reference evidence="5" key="1">
    <citation type="submission" date="2021-04" db="EMBL/GenBank/DDBJ databases">
        <authorList>
            <consortium name="Wellcome Sanger Institute Data Sharing"/>
        </authorList>
    </citation>
    <scope>NUCLEOTIDE SEQUENCE [LARGE SCALE GENOMIC DNA]</scope>
</reference>
<evidence type="ECO:0000256" key="2">
    <source>
        <dbReference type="ARBA" id="ARBA00022553"/>
    </source>
</evidence>
<comment type="similarity">
    <text evidence="1">Belongs to the PP1 inhibitor family.</text>
</comment>
<dbReference type="SUPFAM" id="SSF81790">
    <property type="entry name" value="Myosin phosphatase inhibitor 17kDa protein, CPI-17"/>
    <property type="match status" value="1"/>
</dbReference>
<keyword evidence="6" id="KW-1185">Reference proteome</keyword>
<dbReference type="InterPro" id="IPR036658">
    <property type="entry name" value="CPI-17_sf"/>
</dbReference>
<evidence type="ECO:0000256" key="3">
    <source>
        <dbReference type="ARBA" id="ARBA00023272"/>
    </source>
</evidence>
<dbReference type="GO" id="GO:0004865">
    <property type="term" value="F:protein serine/threonine phosphatase inhibitor activity"/>
    <property type="evidence" value="ECO:0007669"/>
    <property type="project" value="TreeGrafter"/>
</dbReference>
<dbReference type="GeneTree" id="ENSGT00950000182985"/>
<name>A0A7N5ZY20_ANATE</name>
<evidence type="ECO:0000256" key="1">
    <source>
        <dbReference type="ARBA" id="ARBA00005483"/>
    </source>
</evidence>
<dbReference type="PANTHER" id="PTHR16188:SF4">
    <property type="entry name" value="PROTEIN PHOSPHATASE 1 REGULATORY SUBUNIT 14A"/>
    <property type="match status" value="1"/>
</dbReference>
<evidence type="ECO:0000256" key="4">
    <source>
        <dbReference type="SAM" id="MobiDB-lite"/>
    </source>
</evidence>
<reference evidence="5" key="2">
    <citation type="submission" date="2025-08" db="UniProtKB">
        <authorList>
            <consortium name="Ensembl"/>
        </authorList>
    </citation>
    <scope>IDENTIFICATION</scope>
</reference>
<dbReference type="InterPro" id="IPR008025">
    <property type="entry name" value="CPI-17"/>
</dbReference>
<dbReference type="OrthoDB" id="8193882at2759"/>
<sequence>MAAHRTGTTLEQGDDVHASDFEPFQECGGNIPKRHARVTVKYNRKALQRRLDVEKWIDEGLDRLYMGQEEDMPDEVNIDDLIDLPDDEERVHKLQVLLQKCNKKTESFIIELVGKLQGLHKQEELQSEGIEHPVISHSHYRHEPYHFSNAQHQQHQQHHPFHHTQGQNQAL</sequence>
<dbReference type="RefSeq" id="XP_026229132.1">
    <property type="nucleotide sequence ID" value="XM_026373347.1"/>
</dbReference>
<dbReference type="InParanoid" id="A0A7N5ZY20"/>
<evidence type="ECO:0000313" key="6">
    <source>
        <dbReference type="Proteomes" id="UP000265040"/>
    </source>
</evidence>
<accession>A0A7N5ZY20</accession>
<dbReference type="FunCoup" id="A0A7N5ZY20">
    <property type="interactions" value="160"/>
</dbReference>
<dbReference type="AlphaFoldDB" id="A0A7N5ZY20"/>
<evidence type="ECO:0000313" key="5">
    <source>
        <dbReference type="Ensembl" id="ENSATEP00000039920.1"/>
    </source>
</evidence>
<dbReference type="PANTHER" id="PTHR16188">
    <property type="entry name" value="PROTEIN PHOSPHATASE 1 INHIBITOR POTENTIATED BY PROTEIN KINASE C"/>
    <property type="match status" value="1"/>
</dbReference>
<dbReference type="Ensembl" id="ENSATET00000056905.2">
    <property type="protein sequence ID" value="ENSATEP00000039920.1"/>
    <property type="gene ID" value="ENSATEG00000025902.2"/>
</dbReference>
<evidence type="ECO:0008006" key="7">
    <source>
        <dbReference type="Google" id="ProtNLM"/>
    </source>
</evidence>
<proteinExistence type="inferred from homology"/>
<dbReference type="CTD" id="550561"/>
<dbReference type="Gene3D" id="1.10.150.220">
    <property type="entry name" value="CPI-17"/>
    <property type="match status" value="1"/>
</dbReference>
<dbReference type="Proteomes" id="UP000265040">
    <property type="component" value="Chromosome 14"/>
</dbReference>
<protein>
    <recommendedName>
        <fullName evidence="7">Protein phosphatase 1, regulatory (inhibitor) subunit 14Aa</fullName>
    </recommendedName>
</protein>
<dbReference type="Pfam" id="PF05361">
    <property type="entry name" value="PP1_inhibitor"/>
    <property type="match status" value="1"/>
</dbReference>
<dbReference type="GeneID" id="113170997"/>
<keyword evidence="3" id="KW-0650">Protein phosphatase inhibitor</keyword>
<reference evidence="5" key="3">
    <citation type="submission" date="2025-09" db="UniProtKB">
        <authorList>
            <consortium name="Ensembl"/>
        </authorList>
    </citation>
    <scope>IDENTIFICATION</scope>
</reference>
<dbReference type="GO" id="GO:0005737">
    <property type="term" value="C:cytoplasm"/>
    <property type="evidence" value="ECO:0007669"/>
    <property type="project" value="InterPro"/>
</dbReference>